<gene>
    <name evidence="1" type="ORF">SAMN05216180_0562</name>
</gene>
<dbReference type="Proteomes" id="UP000199158">
    <property type="component" value="Unassembled WGS sequence"/>
</dbReference>
<evidence type="ECO:0000313" key="2">
    <source>
        <dbReference type="Proteomes" id="UP000199158"/>
    </source>
</evidence>
<evidence type="ECO:0000313" key="1">
    <source>
        <dbReference type="EMBL" id="SEM55730.1"/>
    </source>
</evidence>
<proteinExistence type="predicted"/>
<dbReference type="RefSeq" id="WP_092751415.1">
    <property type="nucleotide sequence ID" value="NZ_FOCG01000001.1"/>
</dbReference>
<dbReference type="OrthoDB" id="1862611at2"/>
<dbReference type="EMBL" id="FOCG01000001">
    <property type="protein sequence ID" value="SEM55730.1"/>
    <property type="molecule type" value="Genomic_DNA"/>
</dbReference>
<accession>A0A1H7ZBF0</accession>
<organism evidence="1 2">
    <name type="scientific">Hydrogenoanaerobacterium saccharovorans</name>
    <dbReference type="NCBI Taxonomy" id="474960"/>
    <lineage>
        <taxon>Bacteria</taxon>
        <taxon>Bacillati</taxon>
        <taxon>Bacillota</taxon>
        <taxon>Clostridia</taxon>
        <taxon>Eubacteriales</taxon>
        <taxon>Oscillospiraceae</taxon>
        <taxon>Hydrogenoanaerobacterium</taxon>
    </lineage>
</organism>
<protein>
    <submittedName>
        <fullName evidence="1">Uncharacterized protein</fullName>
    </submittedName>
</protein>
<reference evidence="1 2" key="1">
    <citation type="submission" date="2016-10" db="EMBL/GenBank/DDBJ databases">
        <authorList>
            <person name="de Groot N.N."/>
        </authorList>
    </citation>
    <scope>NUCLEOTIDE SEQUENCE [LARGE SCALE GENOMIC DNA]</scope>
    <source>
        <strain evidence="1 2">CGMCC 1.5070</strain>
    </source>
</reference>
<dbReference type="STRING" id="474960.SAMN05216180_0562"/>
<keyword evidence="2" id="KW-1185">Reference proteome</keyword>
<name>A0A1H7ZBF0_9FIRM</name>
<sequence>MLLFWRWKEVYFGDNLKTFAAVRNCLGAKGIRYHYRVVNQSHRGGLFGADKSRIYYGNLFTNKKVELLYYVYVKNKDYEDALYLLDCNHI</sequence>
<dbReference type="AlphaFoldDB" id="A0A1H7ZBF0"/>